<dbReference type="InterPro" id="IPR001878">
    <property type="entry name" value="Znf_CCHC"/>
</dbReference>
<keyword evidence="12" id="KW-1185">Reference proteome</keyword>
<sequence>MRAEREREREMPNAEGAPAAPTGCFKCGRPGHWSRDCPSSSATNSNPIPNSNARSNTTNYLKQPSAAKAPIAAVKKVPRSRPKLTQDLLLSDDGLGYVLRHFPRAFKYRGRGHEVSDLGNLIGMYAEWHSHLIPYYSFDQFIRKVEQIGASRRVRRCIDELKERVARGGDPTKLHEPPVELVDPDKEPEQCENEHMDVEEPVVMEDPPLEDHGGDHIQEEMINEIYQKATDDSGDLPQQKSSETPQAISAFGIDPIPAISVESSNHMPDSEQRELRKIQITEEQRARMEANRLKALERAKQACSSKAPFSL</sequence>
<keyword evidence="6" id="KW-0862">Zinc</keyword>
<comment type="similarity">
    <text evidence="2 7">Belongs to the CSM3 family.</text>
</comment>
<gene>
    <name evidence="11" type="ORF">IEQ34_009680</name>
</gene>
<proteinExistence type="inferred from homology"/>
<dbReference type="EMBL" id="JAGFBR010000009">
    <property type="protein sequence ID" value="KAH0462105.1"/>
    <property type="molecule type" value="Genomic_DNA"/>
</dbReference>
<dbReference type="Proteomes" id="UP000775213">
    <property type="component" value="Unassembled WGS sequence"/>
</dbReference>
<dbReference type="PANTHER" id="PTHR13220:SF11">
    <property type="entry name" value="TIMELESS-INTERACTING PROTEIN"/>
    <property type="match status" value="1"/>
</dbReference>
<evidence type="ECO:0000256" key="4">
    <source>
        <dbReference type="ARBA" id="ARBA00023242"/>
    </source>
</evidence>
<evidence type="ECO:0000256" key="5">
    <source>
        <dbReference type="ARBA" id="ARBA00023306"/>
    </source>
</evidence>
<evidence type="ECO:0000259" key="10">
    <source>
        <dbReference type="PROSITE" id="PS50158"/>
    </source>
</evidence>
<dbReference type="SUPFAM" id="SSF57756">
    <property type="entry name" value="Retrovirus zinc finger-like domains"/>
    <property type="match status" value="1"/>
</dbReference>
<dbReference type="GO" id="GO:0031297">
    <property type="term" value="P:replication fork processing"/>
    <property type="evidence" value="ECO:0007669"/>
    <property type="project" value="UniProtKB-UniRule"/>
</dbReference>
<feature type="coiled-coil region" evidence="8">
    <location>
        <begin position="271"/>
        <end position="298"/>
    </location>
</feature>
<dbReference type="InterPro" id="IPR036875">
    <property type="entry name" value="Znf_CCHC_sf"/>
</dbReference>
<dbReference type="PANTHER" id="PTHR13220">
    <property type="entry name" value="TIMELESS INTERACTING-RELATED"/>
    <property type="match status" value="1"/>
</dbReference>
<feature type="region of interest" description="Disordered" evidence="9">
    <location>
        <begin position="168"/>
        <end position="188"/>
    </location>
</feature>
<evidence type="ECO:0000256" key="6">
    <source>
        <dbReference type="PROSITE-ProRule" id="PRU00047"/>
    </source>
</evidence>
<keyword evidence="5 7" id="KW-0131">Cell cycle</keyword>
<dbReference type="InterPro" id="IPR012923">
    <property type="entry name" value="Csm3"/>
</dbReference>
<evidence type="ECO:0000256" key="8">
    <source>
        <dbReference type="SAM" id="Coils"/>
    </source>
</evidence>
<evidence type="ECO:0000256" key="7">
    <source>
        <dbReference type="RuleBase" id="RU366049"/>
    </source>
</evidence>
<comment type="subcellular location">
    <subcellularLocation>
        <location evidence="1 7">Nucleus</location>
    </subcellularLocation>
</comment>
<evidence type="ECO:0000313" key="11">
    <source>
        <dbReference type="EMBL" id="KAH0462105.1"/>
    </source>
</evidence>
<dbReference type="GO" id="GO:0031298">
    <property type="term" value="C:replication fork protection complex"/>
    <property type="evidence" value="ECO:0007669"/>
    <property type="project" value="TreeGrafter"/>
</dbReference>
<dbReference type="PROSITE" id="PS50158">
    <property type="entry name" value="ZF_CCHC"/>
    <property type="match status" value="1"/>
</dbReference>
<organism evidence="11 12">
    <name type="scientific">Dendrobium chrysotoxum</name>
    <name type="common">Orchid</name>
    <dbReference type="NCBI Taxonomy" id="161865"/>
    <lineage>
        <taxon>Eukaryota</taxon>
        <taxon>Viridiplantae</taxon>
        <taxon>Streptophyta</taxon>
        <taxon>Embryophyta</taxon>
        <taxon>Tracheophyta</taxon>
        <taxon>Spermatophyta</taxon>
        <taxon>Magnoliopsida</taxon>
        <taxon>Liliopsida</taxon>
        <taxon>Asparagales</taxon>
        <taxon>Orchidaceae</taxon>
        <taxon>Epidendroideae</taxon>
        <taxon>Malaxideae</taxon>
        <taxon>Dendrobiinae</taxon>
        <taxon>Dendrobium</taxon>
    </lineage>
</organism>
<feature type="domain" description="CCHC-type" evidence="10">
    <location>
        <begin position="24"/>
        <end position="39"/>
    </location>
</feature>
<evidence type="ECO:0000256" key="2">
    <source>
        <dbReference type="ARBA" id="ARBA00006075"/>
    </source>
</evidence>
<keyword evidence="3 7" id="KW-0227">DNA damage</keyword>
<evidence type="ECO:0000256" key="9">
    <source>
        <dbReference type="SAM" id="MobiDB-lite"/>
    </source>
</evidence>
<dbReference type="AlphaFoldDB" id="A0AAV7GJU0"/>
<evidence type="ECO:0000256" key="1">
    <source>
        <dbReference type="ARBA" id="ARBA00004123"/>
    </source>
</evidence>
<dbReference type="InterPro" id="IPR040038">
    <property type="entry name" value="TIPIN/Csm3/Swi3"/>
</dbReference>
<evidence type="ECO:0000256" key="3">
    <source>
        <dbReference type="ARBA" id="ARBA00022763"/>
    </source>
</evidence>
<feature type="compositionally biased region" description="Basic and acidic residues" evidence="9">
    <location>
        <begin position="1"/>
        <end position="12"/>
    </location>
</feature>
<dbReference type="GO" id="GO:0043111">
    <property type="term" value="P:replication fork arrest"/>
    <property type="evidence" value="ECO:0007669"/>
    <property type="project" value="TreeGrafter"/>
</dbReference>
<keyword evidence="4 7" id="KW-0539">Nucleus</keyword>
<dbReference type="GO" id="GO:0006974">
    <property type="term" value="P:DNA damage response"/>
    <property type="evidence" value="ECO:0007669"/>
    <property type="project" value="UniProtKB-KW"/>
</dbReference>
<dbReference type="GO" id="GO:0008270">
    <property type="term" value="F:zinc ion binding"/>
    <property type="evidence" value="ECO:0007669"/>
    <property type="project" value="UniProtKB-KW"/>
</dbReference>
<keyword evidence="8" id="KW-0175">Coiled coil</keyword>
<evidence type="ECO:0000313" key="12">
    <source>
        <dbReference type="Proteomes" id="UP000775213"/>
    </source>
</evidence>
<accession>A0AAV7GJU0</accession>
<comment type="function">
    <text evidence="7">Plays an important role in the control of DNA replication and the maintenance of replication fork stability.</text>
</comment>
<dbReference type="Gene3D" id="4.10.60.10">
    <property type="entry name" value="Zinc finger, CCHC-type"/>
    <property type="match status" value="1"/>
</dbReference>
<dbReference type="Pfam" id="PF00098">
    <property type="entry name" value="zf-CCHC"/>
    <property type="match status" value="1"/>
</dbReference>
<protein>
    <recommendedName>
        <fullName evidence="10">CCHC-type domain-containing protein</fullName>
    </recommendedName>
</protein>
<dbReference type="SMART" id="SM00343">
    <property type="entry name" value="ZnF_C2HC"/>
    <property type="match status" value="1"/>
</dbReference>
<name>A0AAV7GJU0_DENCH</name>
<dbReference type="GO" id="GO:0003677">
    <property type="term" value="F:DNA binding"/>
    <property type="evidence" value="ECO:0007669"/>
    <property type="project" value="TreeGrafter"/>
</dbReference>
<dbReference type="GO" id="GO:0000076">
    <property type="term" value="P:DNA replication checkpoint signaling"/>
    <property type="evidence" value="ECO:0007669"/>
    <property type="project" value="UniProtKB-UniRule"/>
</dbReference>
<reference evidence="11 12" key="1">
    <citation type="journal article" date="2021" name="Hortic Res">
        <title>Chromosome-scale assembly of the Dendrobium chrysotoxum genome enhances the understanding of orchid evolution.</title>
        <authorList>
            <person name="Zhang Y."/>
            <person name="Zhang G.Q."/>
            <person name="Zhang D."/>
            <person name="Liu X.D."/>
            <person name="Xu X.Y."/>
            <person name="Sun W.H."/>
            <person name="Yu X."/>
            <person name="Zhu X."/>
            <person name="Wang Z.W."/>
            <person name="Zhao X."/>
            <person name="Zhong W.Y."/>
            <person name="Chen H."/>
            <person name="Yin W.L."/>
            <person name="Huang T."/>
            <person name="Niu S.C."/>
            <person name="Liu Z.J."/>
        </authorList>
    </citation>
    <scope>NUCLEOTIDE SEQUENCE [LARGE SCALE GENOMIC DNA]</scope>
    <source>
        <strain evidence="11">Lindl</strain>
    </source>
</reference>
<feature type="region of interest" description="Disordered" evidence="9">
    <location>
        <begin position="1"/>
        <end position="65"/>
    </location>
</feature>
<comment type="caution">
    <text evidence="11">The sequence shown here is derived from an EMBL/GenBank/DDBJ whole genome shotgun (WGS) entry which is preliminary data.</text>
</comment>
<feature type="compositionally biased region" description="Polar residues" evidence="9">
    <location>
        <begin position="37"/>
        <end position="62"/>
    </location>
</feature>
<keyword evidence="6" id="KW-0863">Zinc-finger</keyword>
<dbReference type="Pfam" id="PF07962">
    <property type="entry name" value="Swi3"/>
    <property type="match status" value="1"/>
</dbReference>
<keyword evidence="6" id="KW-0479">Metal-binding</keyword>